<feature type="compositionally biased region" description="Basic and acidic residues" evidence="1">
    <location>
        <begin position="13"/>
        <end position="24"/>
    </location>
</feature>
<sequence length="127" mass="13891">MGNSAPPRAASRRARDPRGIRPDRCGMTCRRTAGGRTARRLRARQSAAPLPGAAPSSPLDLPPDEETREHARILRRVSVRTWHFRGIGAHGVPTAAAEQGRRLDHGYPADPDGTLHLCRLDDHTRPA</sequence>
<evidence type="ECO:0000313" key="2">
    <source>
        <dbReference type="EMBL" id="GCB95635.1"/>
    </source>
</evidence>
<dbReference type="AlphaFoldDB" id="A0A059WDS9"/>
<feature type="compositionally biased region" description="Low complexity" evidence="1">
    <location>
        <begin position="44"/>
        <end position="59"/>
    </location>
</feature>
<name>A0A059WDS9_STRNR</name>
<accession>A0A059WDS9</accession>
<organism evidence="2 3">
    <name type="scientific">Streptomyces noursei</name>
    <name type="common">Streptomyces albulus</name>
    <dbReference type="NCBI Taxonomy" id="1971"/>
    <lineage>
        <taxon>Bacteria</taxon>
        <taxon>Bacillati</taxon>
        <taxon>Actinomycetota</taxon>
        <taxon>Actinomycetes</taxon>
        <taxon>Kitasatosporales</taxon>
        <taxon>Streptomycetaceae</taxon>
        <taxon>Streptomyces</taxon>
    </lineage>
</organism>
<dbReference type="Proteomes" id="UP000288351">
    <property type="component" value="Unassembled WGS sequence"/>
</dbReference>
<feature type="region of interest" description="Disordered" evidence="1">
    <location>
        <begin position="1"/>
        <end position="67"/>
    </location>
</feature>
<protein>
    <submittedName>
        <fullName evidence="2">Uncharacterized protein</fullName>
    </submittedName>
</protein>
<evidence type="ECO:0000313" key="3">
    <source>
        <dbReference type="Proteomes" id="UP000288351"/>
    </source>
</evidence>
<feature type="compositionally biased region" description="Low complexity" evidence="1">
    <location>
        <begin position="25"/>
        <end position="36"/>
    </location>
</feature>
<dbReference type="EMBL" id="BHXC01000007">
    <property type="protein sequence ID" value="GCB95635.1"/>
    <property type="molecule type" value="Genomic_DNA"/>
</dbReference>
<comment type="caution">
    <text evidence="2">The sequence shown here is derived from an EMBL/GenBank/DDBJ whole genome shotgun (WGS) entry which is preliminary data.</text>
</comment>
<proteinExistence type="predicted"/>
<evidence type="ECO:0000256" key="1">
    <source>
        <dbReference type="SAM" id="MobiDB-lite"/>
    </source>
</evidence>
<dbReference type="STRING" id="68570.DC74_7500"/>
<gene>
    <name evidence="2" type="ORF">SALB_08442</name>
</gene>
<reference evidence="2 3" key="1">
    <citation type="journal article" date="2019" name="Microbiol. Resour. Announc.">
        <title>Draft Genome Sequence of the Most Traditional epsilon-Poly-l-Lysine Producer, Streptomyces albulus NBRC14147.</title>
        <authorList>
            <person name="Yamanaka K."/>
            <person name="Hamano Y."/>
        </authorList>
    </citation>
    <scope>NUCLEOTIDE SEQUENCE [LARGE SCALE GENOMIC DNA]</scope>
    <source>
        <strain evidence="2 3">NBRC 14147</strain>
    </source>
</reference>